<proteinExistence type="predicted"/>
<feature type="region of interest" description="Disordered" evidence="1">
    <location>
        <begin position="100"/>
        <end position="235"/>
    </location>
</feature>
<evidence type="ECO:0000256" key="1">
    <source>
        <dbReference type="SAM" id="MobiDB-lite"/>
    </source>
</evidence>
<dbReference type="PANTHER" id="PTHR33418:SF1">
    <property type="entry name" value="HELICASE-ASSOCIATED DOMAIN-CONTAINING PROTEIN"/>
    <property type="match status" value="1"/>
</dbReference>
<gene>
    <name evidence="3" type="ORF">ACHAWO_009788</name>
</gene>
<name>A0ABD3QJE0_9STRA</name>
<feature type="domain" description="Helicase-associated" evidence="2">
    <location>
        <begin position="484"/>
        <end position="549"/>
    </location>
</feature>
<organism evidence="3 4">
    <name type="scientific">Cyclotella atomus</name>
    <dbReference type="NCBI Taxonomy" id="382360"/>
    <lineage>
        <taxon>Eukaryota</taxon>
        <taxon>Sar</taxon>
        <taxon>Stramenopiles</taxon>
        <taxon>Ochrophyta</taxon>
        <taxon>Bacillariophyta</taxon>
        <taxon>Coscinodiscophyceae</taxon>
        <taxon>Thalassiosirophycidae</taxon>
        <taxon>Stephanodiscales</taxon>
        <taxon>Stephanodiscaceae</taxon>
        <taxon>Cyclotella</taxon>
    </lineage>
</organism>
<evidence type="ECO:0000313" key="3">
    <source>
        <dbReference type="EMBL" id="KAL3800544.1"/>
    </source>
</evidence>
<dbReference type="EMBL" id="JALLPJ020000156">
    <property type="protein sequence ID" value="KAL3800544.1"/>
    <property type="molecule type" value="Genomic_DNA"/>
</dbReference>
<feature type="region of interest" description="Disordered" evidence="1">
    <location>
        <begin position="455"/>
        <end position="482"/>
    </location>
</feature>
<evidence type="ECO:0000313" key="4">
    <source>
        <dbReference type="Proteomes" id="UP001530400"/>
    </source>
</evidence>
<comment type="caution">
    <text evidence="3">The sequence shown here is derived from an EMBL/GenBank/DDBJ whole genome shotgun (WGS) entry which is preliminary data.</text>
</comment>
<dbReference type="Gene3D" id="6.10.140.530">
    <property type="match status" value="2"/>
</dbReference>
<dbReference type="AlphaFoldDB" id="A0ABD3QJE0"/>
<sequence length="630" mass="70407">MPRLIHKQNKQQEVNDFSFIPLPPSLHKEEDIFLKACRKRSPPSRRHTIGSSPSPAAHGLLNELLSSLMVPFRMTDAGEEEPIEGRYADDNNASAAAQRPLNAVSFDDGRDTRVTTDPTSFADDKRSAFSAVSSSYQEPSSAEQQEGQSEYRNSADTTSQGMPAPAVASPQGAASASIASAVTSNRTQFKQGTTPRHHHPRSRQEEASAASNPYPFPHYGHPQQQPHPYPYDYSGYYHPQSEVDLSSSSAAFHPQWPDQGYNYSQSYQDYAHSYYSSSPYHHMHPSQYHAPMYEDPYHMSSRHPHSAPPSYHRGHARTTPPLGNAPDTKHPHQYKETPSAVTEGTTPSKQSPPLELSPEMSALFGDSGSDDERKPAAKKAGDGIQARRPVHSQDVPNHPLRDDFEPIPFWNAGPSAIAPEHQYQDYPIAASAPSSSHGYCDFVVDPTMVGLPPGHRYSSTHAQSSVASATSSHPPISAGGEGSSWEKRFAELLEFRSKHGHCEVPQNYKENTSLGIWVNKQRMEQKLRIEGKNSSLNDARLQRLESVGFRWAKRKGQVSWDEKYEELKAYKRKYGNCHVPTKYKENTALGRWVSTQRAEYKKYCEGEKSNMTADKIRRLESIGFAWFMAL</sequence>
<dbReference type="Proteomes" id="UP001530400">
    <property type="component" value="Unassembled WGS sequence"/>
</dbReference>
<feature type="compositionally biased region" description="Polar residues" evidence="1">
    <location>
        <begin position="457"/>
        <end position="474"/>
    </location>
</feature>
<dbReference type="Pfam" id="PF03457">
    <property type="entry name" value="HA"/>
    <property type="match status" value="2"/>
</dbReference>
<protein>
    <recommendedName>
        <fullName evidence="2">Helicase-associated domain-containing protein</fullName>
    </recommendedName>
</protein>
<feature type="domain" description="Helicase-associated" evidence="2">
    <location>
        <begin position="558"/>
        <end position="624"/>
    </location>
</feature>
<feature type="region of interest" description="Disordered" evidence="1">
    <location>
        <begin position="294"/>
        <end position="405"/>
    </location>
</feature>
<dbReference type="InterPro" id="IPR005114">
    <property type="entry name" value="Helicase_assoc"/>
</dbReference>
<feature type="compositionally biased region" description="Low complexity" evidence="1">
    <location>
        <begin position="168"/>
        <end position="184"/>
    </location>
</feature>
<feature type="compositionally biased region" description="Polar residues" evidence="1">
    <location>
        <begin position="130"/>
        <end position="161"/>
    </location>
</feature>
<feature type="compositionally biased region" description="Polar residues" evidence="1">
    <location>
        <begin position="185"/>
        <end position="194"/>
    </location>
</feature>
<evidence type="ECO:0000259" key="2">
    <source>
        <dbReference type="Pfam" id="PF03457"/>
    </source>
</evidence>
<reference evidence="3 4" key="1">
    <citation type="submission" date="2024-10" db="EMBL/GenBank/DDBJ databases">
        <title>Updated reference genomes for cyclostephanoid diatoms.</title>
        <authorList>
            <person name="Roberts W.R."/>
            <person name="Alverson A.J."/>
        </authorList>
    </citation>
    <scope>NUCLEOTIDE SEQUENCE [LARGE SCALE GENOMIC DNA]</scope>
    <source>
        <strain evidence="3 4">AJA010-31</strain>
    </source>
</reference>
<feature type="compositionally biased region" description="Low complexity" evidence="1">
    <location>
        <begin position="217"/>
        <end position="233"/>
    </location>
</feature>
<accession>A0ABD3QJE0</accession>
<feature type="compositionally biased region" description="Basic and acidic residues" evidence="1">
    <location>
        <begin position="370"/>
        <end position="381"/>
    </location>
</feature>
<keyword evidence="4" id="KW-1185">Reference proteome</keyword>
<dbReference type="PANTHER" id="PTHR33418">
    <property type="entry name" value="HELICASE-ASSOCIATED"/>
    <property type="match status" value="1"/>
</dbReference>
<feature type="compositionally biased region" description="Polar residues" evidence="1">
    <location>
        <begin position="339"/>
        <end position="351"/>
    </location>
</feature>